<dbReference type="GO" id="GO:0032259">
    <property type="term" value="P:methylation"/>
    <property type="evidence" value="ECO:0007669"/>
    <property type="project" value="UniProtKB-KW"/>
</dbReference>
<feature type="binding site" evidence="7">
    <location>
        <position position="152"/>
    </location>
    <ligand>
        <name>S-adenosyl-L-methionine</name>
        <dbReference type="ChEBI" id="CHEBI:59789"/>
    </ligand>
</feature>
<name>A0ABT2PVH0_9MOLU</name>
<dbReference type="InterPro" id="IPR002903">
    <property type="entry name" value="RsmH"/>
</dbReference>
<comment type="function">
    <text evidence="7">Specifically methylates the N4 position of cytidine in position 1402 (C1402) of 16S rRNA.</text>
</comment>
<feature type="binding site" evidence="7">
    <location>
        <begin position="78"/>
        <end position="80"/>
    </location>
    <ligand>
        <name>S-adenosyl-L-methionine</name>
        <dbReference type="ChEBI" id="CHEBI:59789"/>
    </ligand>
</feature>
<evidence type="ECO:0000256" key="1">
    <source>
        <dbReference type="ARBA" id="ARBA00010396"/>
    </source>
</evidence>
<dbReference type="Pfam" id="PF01795">
    <property type="entry name" value="Methyltransf_5"/>
    <property type="match status" value="1"/>
</dbReference>
<dbReference type="GO" id="GO:0008168">
    <property type="term" value="F:methyltransferase activity"/>
    <property type="evidence" value="ECO:0007669"/>
    <property type="project" value="UniProtKB-KW"/>
</dbReference>
<dbReference type="EMBL" id="JAOEGN010000007">
    <property type="protein sequence ID" value="MCU0104955.1"/>
    <property type="molecule type" value="Genomic_DNA"/>
</dbReference>
<evidence type="ECO:0000256" key="4">
    <source>
        <dbReference type="ARBA" id="ARBA00022603"/>
    </source>
</evidence>
<dbReference type="Gene3D" id="1.10.150.170">
    <property type="entry name" value="Putative methyltransferase TM0872, insert domain"/>
    <property type="match status" value="1"/>
</dbReference>
<sequence>MEENKPKRRKRYSGKYPKTFEEKYKEQQPDKYQDVIEHVMEKGNTPAGMHRSIMIDEILEFLAIQPGEIGLDCTLGFGGHTKHMLTKLNHTGHLHATDLDPIELPKTEQRLLDSGFTSNDFTLHNINFRDLDQIPVDGFDFVLADLGVSSMQIDDPSRGFTYKFDGPLDLRMNPHTGIPASIRLLELTEDELEGMLIENADETYAKEIAHEITLTKARGELILTTKDLFKVIQIALKNLPKSIQEDSIKKAAQRTFQALRIDVNQEYEALYDLLEKLPLLLKKGGRVAILTFHSGEDRLVKKAFQHYQRTGIYGAVFGPTLPTQTEVFNNSRARSAKLRCAIKA</sequence>
<dbReference type="Proteomes" id="UP001209076">
    <property type="component" value="Unassembled WGS sequence"/>
</dbReference>
<dbReference type="SUPFAM" id="SSF53335">
    <property type="entry name" value="S-adenosyl-L-methionine-dependent methyltransferases"/>
    <property type="match status" value="1"/>
</dbReference>
<dbReference type="PANTHER" id="PTHR11265">
    <property type="entry name" value="S-ADENOSYL-METHYLTRANSFERASE MRAW"/>
    <property type="match status" value="1"/>
</dbReference>
<comment type="subcellular location">
    <subcellularLocation>
        <location evidence="7">Cytoplasm</location>
    </subcellularLocation>
</comment>
<keyword evidence="6 7" id="KW-0949">S-adenosyl-L-methionine</keyword>
<comment type="catalytic activity">
    <reaction evidence="7">
        <text>cytidine(1402) in 16S rRNA + S-adenosyl-L-methionine = N(4)-methylcytidine(1402) in 16S rRNA + S-adenosyl-L-homocysteine + H(+)</text>
        <dbReference type="Rhea" id="RHEA:42928"/>
        <dbReference type="Rhea" id="RHEA-COMP:10286"/>
        <dbReference type="Rhea" id="RHEA-COMP:10287"/>
        <dbReference type="ChEBI" id="CHEBI:15378"/>
        <dbReference type="ChEBI" id="CHEBI:57856"/>
        <dbReference type="ChEBI" id="CHEBI:59789"/>
        <dbReference type="ChEBI" id="CHEBI:74506"/>
        <dbReference type="ChEBI" id="CHEBI:82748"/>
        <dbReference type="EC" id="2.1.1.199"/>
    </reaction>
</comment>
<proteinExistence type="inferred from homology"/>
<evidence type="ECO:0000256" key="5">
    <source>
        <dbReference type="ARBA" id="ARBA00022679"/>
    </source>
</evidence>
<comment type="similarity">
    <text evidence="1 7">Belongs to the methyltransferase superfamily. RsmH family.</text>
</comment>
<accession>A0ABT2PVH0</accession>
<feature type="binding site" evidence="7">
    <location>
        <position position="145"/>
    </location>
    <ligand>
        <name>S-adenosyl-L-methionine</name>
        <dbReference type="ChEBI" id="CHEBI:59789"/>
    </ligand>
</feature>
<dbReference type="PANTHER" id="PTHR11265:SF0">
    <property type="entry name" value="12S RRNA N4-METHYLCYTIDINE METHYLTRANSFERASE"/>
    <property type="match status" value="1"/>
</dbReference>
<protein>
    <recommendedName>
        <fullName evidence="7">Ribosomal RNA small subunit methyltransferase H</fullName>
        <ecNumber evidence="7">2.1.1.199</ecNumber>
    </recommendedName>
    <alternativeName>
        <fullName evidence="7">16S rRNA m(4)C1402 methyltransferase</fullName>
    </alternativeName>
    <alternativeName>
        <fullName evidence="7">rRNA (cytosine-N(4)-)-methyltransferase RsmH</fullName>
    </alternativeName>
</protein>
<dbReference type="Gene3D" id="3.40.50.150">
    <property type="entry name" value="Vaccinia Virus protein VP39"/>
    <property type="match status" value="1"/>
</dbReference>
<dbReference type="InterPro" id="IPR023397">
    <property type="entry name" value="SAM-dep_MeTrfase_MraW_recog"/>
</dbReference>
<evidence type="ECO:0000256" key="3">
    <source>
        <dbReference type="ARBA" id="ARBA00022552"/>
    </source>
</evidence>
<dbReference type="RefSeq" id="WP_262096215.1">
    <property type="nucleotide sequence ID" value="NZ_JAOEGN010000007.1"/>
</dbReference>
<dbReference type="PIRSF" id="PIRSF004486">
    <property type="entry name" value="MraW"/>
    <property type="match status" value="1"/>
</dbReference>
<dbReference type="HAMAP" id="MF_01007">
    <property type="entry name" value="16SrRNA_methyltr_H"/>
    <property type="match status" value="1"/>
</dbReference>
<evidence type="ECO:0000256" key="6">
    <source>
        <dbReference type="ARBA" id="ARBA00022691"/>
    </source>
</evidence>
<dbReference type="NCBIfam" id="TIGR00006">
    <property type="entry name" value="16S rRNA (cytosine(1402)-N(4))-methyltransferase RsmH"/>
    <property type="match status" value="1"/>
</dbReference>
<keyword evidence="2 7" id="KW-0963">Cytoplasm</keyword>
<reference evidence="9" key="1">
    <citation type="submission" date="2023-07" db="EMBL/GenBank/DDBJ databases">
        <title>Novel Mycoplasma species identified in domestic and wild animals.</title>
        <authorList>
            <person name="Volokhov D.V."/>
            <person name="Furtak V.A."/>
            <person name="Zagorodnyaya T.A."/>
        </authorList>
    </citation>
    <scope>NUCLEOTIDE SEQUENCE [LARGE SCALE GENOMIC DNA]</scope>
    <source>
        <strain evidence="9">92-19</strain>
    </source>
</reference>
<evidence type="ECO:0000313" key="9">
    <source>
        <dbReference type="Proteomes" id="UP001209076"/>
    </source>
</evidence>
<keyword evidence="9" id="KW-1185">Reference proteome</keyword>
<dbReference type="SUPFAM" id="SSF81799">
    <property type="entry name" value="Putative methyltransferase TM0872, insert domain"/>
    <property type="match status" value="1"/>
</dbReference>
<feature type="binding site" evidence="7">
    <location>
        <position position="128"/>
    </location>
    <ligand>
        <name>S-adenosyl-L-methionine</name>
        <dbReference type="ChEBI" id="CHEBI:59789"/>
    </ligand>
</feature>
<keyword evidence="5 7" id="KW-0808">Transferase</keyword>
<feature type="binding site" evidence="7">
    <location>
        <position position="98"/>
    </location>
    <ligand>
        <name>S-adenosyl-L-methionine</name>
        <dbReference type="ChEBI" id="CHEBI:59789"/>
    </ligand>
</feature>
<keyword evidence="4 7" id="KW-0489">Methyltransferase</keyword>
<evidence type="ECO:0000256" key="2">
    <source>
        <dbReference type="ARBA" id="ARBA00022490"/>
    </source>
</evidence>
<organism evidence="8 9">
    <name type="scientific">Paracholeplasma vituli</name>
    <dbReference type="NCBI Taxonomy" id="69473"/>
    <lineage>
        <taxon>Bacteria</taxon>
        <taxon>Bacillati</taxon>
        <taxon>Mycoplasmatota</taxon>
        <taxon>Mollicutes</taxon>
        <taxon>Acholeplasmatales</taxon>
        <taxon>Acholeplasmataceae</taxon>
        <taxon>Paracholeplasma</taxon>
    </lineage>
</organism>
<comment type="caution">
    <text evidence="8">The sequence shown here is derived from an EMBL/GenBank/DDBJ whole genome shotgun (WGS) entry which is preliminary data.</text>
</comment>
<keyword evidence="3 7" id="KW-0698">rRNA processing</keyword>
<evidence type="ECO:0000313" key="8">
    <source>
        <dbReference type="EMBL" id="MCU0104955.1"/>
    </source>
</evidence>
<gene>
    <name evidence="7 8" type="primary">rsmH</name>
    <name evidence="8" type="ORF">N7603_04720</name>
</gene>
<dbReference type="EC" id="2.1.1.199" evidence="7"/>
<dbReference type="InterPro" id="IPR029063">
    <property type="entry name" value="SAM-dependent_MTases_sf"/>
</dbReference>
<evidence type="ECO:0000256" key="7">
    <source>
        <dbReference type="HAMAP-Rule" id="MF_01007"/>
    </source>
</evidence>